<protein>
    <submittedName>
        <fullName evidence="3">Uncharacterized protein</fullName>
    </submittedName>
</protein>
<keyword evidence="2" id="KW-0812">Transmembrane</keyword>
<feature type="compositionally biased region" description="Basic and acidic residues" evidence="1">
    <location>
        <begin position="436"/>
        <end position="459"/>
    </location>
</feature>
<keyword evidence="2" id="KW-1133">Transmembrane helix</keyword>
<dbReference type="EMBL" id="FNKQ01000001">
    <property type="protein sequence ID" value="SDQ18342.1"/>
    <property type="molecule type" value="Genomic_DNA"/>
</dbReference>
<evidence type="ECO:0000256" key="1">
    <source>
        <dbReference type="SAM" id="MobiDB-lite"/>
    </source>
</evidence>
<keyword evidence="2" id="KW-0472">Membrane</keyword>
<evidence type="ECO:0000313" key="3">
    <source>
        <dbReference type="EMBL" id="SDQ18342.1"/>
    </source>
</evidence>
<evidence type="ECO:0000256" key="2">
    <source>
        <dbReference type="SAM" id="Phobius"/>
    </source>
</evidence>
<dbReference type="Proteomes" id="UP000199289">
    <property type="component" value="Unassembled WGS sequence"/>
</dbReference>
<reference evidence="4" key="1">
    <citation type="submission" date="2016-10" db="EMBL/GenBank/DDBJ databases">
        <authorList>
            <person name="Varghese N."/>
            <person name="Submissions S."/>
        </authorList>
    </citation>
    <scope>NUCLEOTIDE SEQUENCE [LARGE SCALE GENOMIC DNA]</scope>
    <source>
        <strain evidence="4">CGMCC 1.12397</strain>
    </source>
</reference>
<feature type="region of interest" description="Disordered" evidence="1">
    <location>
        <begin position="420"/>
        <end position="478"/>
    </location>
</feature>
<feature type="transmembrane region" description="Helical" evidence="2">
    <location>
        <begin position="536"/>
        <end position="555"/>
    </location>
</feature>
<name>A0A1H0YSY8_9EURY</name>
<evidence type="ECO:0000313" key="4">
    <source>
        <dbReference type="Proteomes" id="UP000199289"/>
    </source>
</evidence>
<feature type="transmembrane region" description="Helical" evidence="2">
    <location>
        <begin position="498"/>
        <end position="524"/>
    </location>
</feature>
<accession>A0A1H0YSY8</accession>
<proteinExistence type="predicted"/>
<sequence>MRKLVILLLVISLALSAVPTSTHAQSSSTYEGAIVNVSAQAEANYVSETSSIVESYGFDSIQHASLLFTDSGTKYIVLSESDPAVGQASITGVEILPPEGGTGLLVATSLNVNPEGTKVLLDELEKNPEKYQYEFVQVSASVTQITHTVDATEGELVLQDSLLGLGEERSSSNAFKSPGREGKWSTVNLSLAKQNSELSSELTGRLPLSTSSIGRASQQTRWWMSTNATVNMVVVGGGDGGVSAIVGQTTPKSTTVSNLEELSAHRGEVVTVTTNVVGSSLSTQETLLSAAKCAPSSITNPATGCLPVPTDGVVHGGVLFDSPPQNTDQLVYYAGVSNTVQDTPVEPETGRYKVTGRVVDASQLDPRLEGTALIVYDRERVDRLSIESSTATEYASTVREYIQEQQLSSQSEWQSITVTATVEEDQSTENPTQTPSRDEKRPSEKSTEYQSKSGDETKSGGETVEAAESSSVQQSAVQSDSTLKSIQRTVDEVSGSQAVGLVAGIGSVVFLISGAIISLIDMLGKLLGNENMEIQYEWVPWVIGIALLVITYIYVTA</sequence>
<organism evidence="3 4">
    <name type="scientific">Halopelagius longus</name>
    <dbReference type="NCBI Taxonomy" id="1236180"/>
    <lineage>
        <taxon>Archaea</taxon>
        <taxon>Methanobacteriati</taxon>
        <taxon>Methanobacteriota</taxon>
        <taxon>Stenosarchaea group</taxon>
        <taxon>Halobacteria</taxon>
        <taxon>Halobacteriales</taxon>
        <taxon>Haloferacaceae</taxon>
    </lineage>
</organism>
<feature type="compositionally biased region" description="Low complexity" evidence="1">
    <location>
        <begin position="464"/>
        <end position="478"/>
    </location>
</feature>
<dbReference type="AlphaFoldDB" id="A0A1H0YSY8"/>
<gene>
    <name evidence="3" type="ORF">SAMN05216278_0828</name>
</gene>